<reference evidence="2" key="2">
    <citation type="submission" date="2015-06" db="UniProtKB">
        <authorList>
            <consortium name="EnsemblPlants"/>
        </authorList>
    </citation>
    <scope>IDENTIFICATION</scope>
    <source>
        <strain evidence="2">DM1-3 516 R44</strain>
    </source>
</reference>
<accession>M1DT96</accession>
<proteinExistence type="predicted"/>
<protein>
    <submittedName>
        <fullName evidence="2">Uncharacterized protein</fullName>
    </submittedName>
</protein>
<reference evidence="3" key="1">
    <citation type="journal article" date="2011" name="Nature">
        <title>Genome sequence and analysis of the tuber crop potato.</title>
        <authorList>
            <consortium name="The Potato Genome Sequencing Consortium"/>
        </authorList>
    </citation>
    <scope>NUCLEOTIDE SEQUENCE [LARGE SCALE GENOMIC DNA]</scope>
    <source>
        <strain evidence="3">cv. DM1-3 516 R44</strain>
    </source>
</reference>
<dbReference type="HOGENOM" id="CLU_2053807_0_0_1"/>
<dbReference type="AlphaFoldDB" id="M1DT96"/>
<name>M1DT96_SOLTU</name>
<dbReference type="InParanoid" id="M1DT96"/>
<sequence>MKSEKLQVLKLQAFSKLKLQLNALTSKFKFYADLGENEGIYRCNGDLINLRVPLCIDEEDRLMTKLSSSISGQTITGIKAGKRTGPDQQDRFYRNRSSLPETGLTGTGFTGNIQRFRPVP</sequence>
<feature type="region of interest" description="Disordered" evidence="1">
    <location>
        <begin position="77"/>
        <end position="111"/>
    </location>
</feature>
<evidence type="ECO:0000256" key="1">
    <source>
        <dbReference type="SAM" id="MobiDB-lite"/>
    </source>
</evidence>
<dbReference type="Proteomes" id="UP000011115">
    <property type="component" value="Unassembled WGS sequence"/>
</dbReference>
<evidence type="ECO:0000313" key="3">
    <source>
        <dbReference type="Proteomes" id="UP000011115"/>
    </source>
</evidence>
<dbReference type="PaxDb" id="4113-PGSC0003DMT400094041"/>
<feature type="compositionally biased region" description="Basic and acidic residues" evidence="1">
    <location>
        <begin position="84"/>
        <end position="93"/>
    </location>
</feature>
<organism evidence="2 3">
    <name type="scientific">Solanum tuberosum</name>
    <name type="common">Potato</name>
    <dbReference type="NCBI Taxonomy" id="4113"/>
    <lineage>
        <taxon>Eukaryota</taxon>
        <taxon>Viridiplantae</taxon>
        <taxon>Streptophyta</taxon>
        <taxon>Embryophyta</taxon>
        <taxon>Tracheophyta</taxon>
        <taxon>Spermatophyta</taxon>
        <taxon>Magnoliopsida</taxon>
        <taxon>eudicotyledons</taxon>
        <taxon>Gunneridae</taxon>
        <taxon>Pentapetalae</taxon>
        <taxon>asterids</taxon>
        <taxon>lamiids</taxon>
        <taxon>Solanales</taxon>
        <taxon>Solanaceae</taxon>
        <taxon>Solanoideae</taxon>
        <taxon>Solaneae</taxon>
        <taxon>Solanum</taxon>
    </lineage>
</organism>
<evidence type="ECO:0000313" key="2">
    <source>
        <dbReference type="EnsemblPlants" id="PGSC0003DMT400094041"/>
    </source>
</evidence>
<dbReference type="EnsemblPlants" id="PGSC0003DMT400094041">
    <property type="protein sequence ID" value="PGSC0003DMT400094041"/>
    <property type="gene ID" value="PGSC0003DMG400043612"/>
</dbReference>
<keyword evidence="3" id="KW-1185">Reference proteome</keyword>
<dbReference type="Gramene" id="PGSC0003DMT400094041">
    <property type="protein sequence ID" value="PGSC0003DMT400094041"/>
    <property type="gene ID" value="PGSC0003DMG400043612"/>
</dbReference>